<proteinExistence type="predicted"/>
<accession>A0A6J8FPC2</accession>
<organism evidence="1 2">
    <name type="scientific">Leishmania donovani</name>
    <dbReference type="NCBI Taxonomy" id="5661"/>
    <lineage>
        <taxon>Eukaryota</taxon>
        <taxon>Discoba</taxon>
        <taxon>Euglenozoa</taxon>
        <taxon>Kinetoplastea</taxon>
        <taxon>Metakinetoplastina</taxon>
        <taxon>Trypanosomatida</taxon>
        <taxon>Trypanosomatidae</taxon>
        <taxon>Leishmaniinae</taxon>
        <taxon>Leishmania</taxon>
    </lineage>
</organism>
<dbReference type="AlphaFoldDB" id="A0A6J8FPC2"/>
<name>A0A6J8FPC2_LEIDO</name>
<sequence length="388" mass="39736">MHASCGSLDGAAGRGRSMAVADALISRWSRRSGASLAWPSHLPGGSGGEPASSFTAEAVVGVLPSATDAGRHAVDGRTTSLQPVFNASVAPPSIEELFAEVDEDDTETSAAVTDFLAEEKVPGELKDGRRHGAALLSRTDSYTFVASASPEVTKFDDTGKAARSPCTPASATVEAALLEALLQEQLSQDLNGSVDDTAEEDSDGLDEVAPRAADAHAIINASCALPQGQYRAPDLQRAAHMETAGGDADGEADVKADSIEDAVDDEESMESVLEEEAERMYRAALTNMTNGEDTAAQGKARHGLFGDYTFFSKEAVASAVETLSTSESADAAGATSAFAFSDGIADGASTSAVEFDDDAAREAEMESVGDVMATSGAAAVAAGKAQKG</sequence>
<dbReference type="VEuPathDB" id="TriTrypDB:LDHU3_33.3360"/>
<dbReference type="Proteomes" id="UP000601710">
    <property type="component" value="Chromosome 33"/>
</dbReference>
<protein>
    <submittedName>
        <fullName evidence="1">Hypothetical_protein_conserved</fullName>
    </submittedName>
</protein>
<dbReference type="VEuPathDB" id="TriTrypDB:LdCL_330030200"/>
<dbReference type="EMBL" id="LR812653">
    <property type="protein sequence ID" value="CAC5433437.1"/>
    <property type="molecule type" value="Genomic_DNA"/>
</dbReference>
<reference evidence="1" key="1">
    <citation type="submission" date="2020-06" db="EMBL/GenBank/DDBJ databases">
        <authorList>
            <person name="Camacho E."/>
            <person name="Gonzalez-de la Fuente S."/>
            <person name="Rastrojo A."/>
            <person name="Peiro-Pastor R."/>
            <person name="Solana JC."/>
            <person name="Tabera L."/>
            <person name="Gamarro F."/>
            <person name="Carrasco-Ramiro F."/>
            <person name="Requena JM."/>
            <person name="Aguado B."/>
        </authorList>
    </citation>
    <scope>NUCLEOTIDE SEQUENCE</scope>
</reference>
<evidence type="ECO:0000313" key="2">
    <source>
        <dbReference type="Proteomes" id="UP000601710"/>
    </source>
</evidence>
<gene>
    <name evidence="1" type="ORF">LDHU3_33.3360</name>
</gene>
<evidence type="ECO:0000313" key="1">
    <source>
        <dbReference type="EMBL" id="CAC5433437.1"/>
    </source>
</evidence>
<dbReference type="VEuPathDB" id="TriTrypDB:LdBPK_332320.1"/>